<proteinExistence type="inferred from homology"/>
<evidence type="ECO:0000256" key="5">
    <source>
        <dbReference type="ARBA" id="ARBA00022729"/>
    </source>
</evidence>
<dbReference type="PANTHER" id="PTHR48482">
    <property type="entry name" value="INTERLEUKIN-19-RELATED"/>
    <property type="match status" value="1"/>
</dbReference>
<name>A0A8C8U7J8_PERMB</name>
<dbReference type="InterPro" id="IPR020423">
    <property type="entry name" value="IL-10_CS"/>
</dbReference>
<dbReference type="PRINTS" id="PR01937">
    <property type="entry name" value="INTRLEUKIN24"/>
</dbReference>
<evidence type="ECO:0000313" key="7">
    <source>
        <dbReference type="Ensembl" id="ENSPEMP00000027283.2"/>
    </source>
</evidence>
<dbReference type="GeneTree" id="ENSGT00950000183124"/>
<accession>A0A8C8U7J8</accession>
<dbReference type="Gene3D" id="1.20.1250.10">
    <property type="match status" value="1"/>
</dbReference>
<dbReference type="GO" id="GO:0005615">
    <property type="term" value="C:extracellular space"/>
    <property type="evidence" value="ECO:0007669"/>
    <property type="project" value="UniProtKB-KW"/>
</dbReference>
<dbReference type="PROSITE" id="PS00520">
    <property type="entry name" value="INTERLEUKIN_10"/>
    <property type="match status" value="1"/>
</dbReference>
<dbReference type="InterPro" id="IPR020444">
    <property type="entry name" value="IL-24"/>
</dbReference>
<dbReference type="InterPro" id="IPR009079">
    <property type="entry name" value="4_helix_cytokine-like_core"/>
</dbReference>
<dbReference type="InterPro" id="IPR020443">
    <property type="entry name" value="IL-10/19/20/24/26"/>
</dbReference>
<dbReference type="Ensembl" id="ENSPEMT00000031694.2">
    <property type="protein sequence ID" value="ENSPEMP00000027283.2"/>
    <property type="gene ID" value="ENSPEMG00000023135.2"/>
</dbReference>
<organism evidence="7 8">
    <name type="scientific">Peromyscus maniculatus bairdii</name>
    <name type="common">Prairie deer mouse</name>
    <dbReference type="NCBI Taxonomy" id="230844"/>
    <lineage>
        <taxon>Eukaryota</taxon>
        <taxon>Metazoa</taxon>
        <taxon>Chordata</taxon>
        <taxon>Craniata</taxon>
        <taxon>Vertebrata</taxon>
        <taxon>Euteleostomi</taxon>
        <taxon>Mammalia</taxon>
        <taxon>Eutheria</taxon>
        <taxon>Euarchontoglires</taxon>
        <taxon>Glires</taxon>
        <taxon>Rodentia</taxon>
        <taxon>Myomorpha</taxon>
        <taxon>Muroidea</taxon>
        <taxon>Cricetidae</taxon>
        <taxon>Neotominae</taxon>
        <taxon>Peromyscus</taxon>
    </lineage>
</organism>
<keyword evidence="5" id="KW-0732">Signal</keyword>
<sequence>MLRELAQRSPHRKNQPLSNSGLQHHFRTAEAPVRSWTQMSSKLQTLSCLSLILLVWNQVPGLQGHEFRFGPCRVEGVVLSELWEAFSAMKSTVQTQDDITSVRLLKSQVLHNVSDAESCYLVHSLLKFYLNTVFKNYPSKVAKFKISKSFSTLANNFFVIVSKLHPSKDKDMLSISESAHRRFLLFCKAFKQMDTEAALVKAFGEVDILLTWMQNFYHL</sequence>
<dbReference type="SUPFAM" id="SSF47266">
    <property type="entry name" value="4-helical cytokines"/>
    <property type="match status" value="1"/>
</dbReference>
<reference evidence="7 8" key="1">
    <citation type="submission" date="2018-10" db="EMBL/GenBank/DDBJ databases">
        <title>Improved assembly of the deer mouse Peromyscus maniculatus genome.</title>
        <authorList>
            <person name="Lassance J.-M."/>
            <person name="Hoekstra H.E."/>
        </authorList>
    </citation>
    <scope>NUCLEOTIDE SEQUENCE [LARGE SCALE GENOMIC DNA]</scope>
</reference>
<evidence type="ECO:0000256" key="4">
    <source>
        <dbReference type="ARBA" id="ARBA00022525"/>
    </source>
</evidence>
<dbReference type="GO" id="GO:0005125">
    <property type="term" value="F:cytokine activity"/>
    <property type="evidence" value="ECO:0007669"/>
    <property type="project" value="UniProtKB-KW"/>
</dbReference>
<evidence type="ECO:0000256" key="1">
    <source>
        <dbReference type="ARBA" id="ARBA00004613"/>
    </source>
</evidence>
<comment type="subcellular location">
    <subcellularLocation>
        <location evidence="1">Secreted</location>
    </subcellularLocation>
</comment>
<dbReference type="AlphaFoldDB" id="A0A8C8U7J8"/>
<evidence type="ECO:0000313" key="8">
    <source>
        <dbReference type="Proteomes" id="UP000694547"/>
    </source>
</evidence>
<reference evidence="7" key="3">
    <citation type="submission" date="2025-09" db="UniProtKB">
        <authorList>
            <consortium name="Ensembl"/>
        </authorList>
    </citation>
    <scope>IDENTIFICATION</scope>
</reference>
<feature type="region of interest" description="Disordered" evidence="6">
    <location>
        <begin position="1"/>
        <end position="21"/>
    </location>
</feature>
<keyword evidence="8" id="KW-1185">Reference proteome</keyword>
<reference evidence="7" key="2">
    <citation type="submission" date="2025-08" db="UniProtKB">
        <authorList>
            <consortium name="Ensembl"/>
        </authorList>
    </citation>
    <scope>IDENTIFICATION</scope>
</reference>
<evidence type="ECO:0000256" key="6">
    <source>
        <dbReference type="SAM" id="MobiDB-lite"/>
    </source>
</evidence>
<keyword evidence="4" id="KW-0964">Secreted</keyword>
<evidence type="ECO:0000256" key="3">
    <source>
        <dbReference type="ARBA" id="ARBA00022514"/>
    </source>
</evidence>
<protein>
    <submittedName>
        <fullName evidence="7">Interleukin 24</fullName>
    </submittedName>
</protein>
<dbReference type="PANTHER" id="PTHR48482:SF4">
    <property type="entry name" value="INTERLEUKIN-24"/>
    <property type="match status" value="1"/>
</dbReference>
<comment type="similarity">
    <text evidence="2">Belongs to the IL-10 family.</text>
</comment>
<dbReference type="Proteomes" id="UP000694547">
    <property type="component" value="Chromosome 11"/>
</dbReference>
<keyword evidence="3" id="KW-0202">Cytokine</keyword>
<evidence type="ECO:0000256" key="2">
    <source>
        <dbReference type="ARBA" id="ARBA00008813"/>
    </source>
</evidence>